<dbReference type="GO" id="GO:0016831">
    <property type="term" value="F:carboxy-lyase activity"/>
    <property type="evidence" value="ECO:0007669"/>
    <property type="project" value="UniProtKB-KW"/>
</dbReference>
<dbReference type="STRING" id="1160509.A0A3N4IBJ6"/>
<dbReference type="OrthoDB" id="392571at2759"/>
<dbReference type="Gene3D" id="3.90.1150.170">
    <property type="match status" value="1"/>
</dbReference>
<dbReference type="InterPro" id="IPR015424">
    <property type="entry name" value="PyrdxlP-dep_Trfase"/>
</dbReference>
<evidence type="ECO:0000256" key="2">
    <source>
        <dbReference type="ARBA" id="ARBA00009533"/>
    </source>
</evidence>
<dbReference type="Proteomes" id="UP000275078">
    <property type="component" value="Unassembled WGS sequence"/>
</dbReference>
<dbReference type="SUPFAM" id="SSF53383">
    <property type="entry name" value="PLP-dependent transferases"/>
    <property type="match status" value="1"/>
</dbReference>
<dbReference type="GO" id="GO:0016740">
    <property type="term" value="F:transferase activity"/>
    <property type="evidence" value="ECO:0007669"/>
    <property type="project" value="UniProtKB-KW"/>
</dbReference>
<evidence type="ECO:0000256" key="6">
    <source>
        <dbReference type="PIRSR" id="PIRSR602129-50"/>
    </source>
</evidence>
<evidence type="ECO:0000256" key="1">
    <source>
        <dbReference type="ARBA" id="ARBA00001933"/>
    </source>
</evidence>
<keyword evidence="4 6" id="KW-0663">Pyridoxal phosphate</keyword>
<accession>A0A3N4IBJ6</accession>
<dbReference type="Gene3D" id="3.40.640.10">
    <property type="entry name" value="Type I PLP-dependent aspartate aminotransferase-like (Major domain)"/>
    <property type="match status" value="1"/>
</dbReference>
<evidence type="ECO:0000256" key="7">
    <source>
        <dbReference type="RuleBase" id="RU000382"/>
    </source>
</evidence>
<keyword evidence="9" id="KW-1185">Reference proteome</keyword>
<dbReference type="PANTHER" id="PTHR45677:SF8">
    <property type="entry name" value="CYSTEINE SULFINIC ACID DECARBOXYLASE"/>
    <property type="match status" value="1"/>
</dbReference>
<comment type="similarity">
    <text evidence="2 7">Belongs to the group II decarboxylase family.</text>
</comment>
<feature type="modified residue" description="N6-(pyridoxal phosphate)lysine" evidence="6">
    <location>
        <position position="308"/>
    </location>
</feature>
<dbReference type="InterPro" id="IPR015421">
    <property type="entry name" value="PyrdxlP-dep_Trfase_major"/>
</dbReference>
<dbReference type="InterPro" id="IPR002129">
    <property type="entry name" value="PyrdxlP-dep_de-COase"/>
</dbReference>
<dbReference type="Pfam" id="PF00282">
    <property type="entry name" value="Pyridoxal_deC"/>
    <property type="match status" value="1"/>
</dbReference>
<dbReference type="AlphaFoldDB" id="A0A3N4IBJ6"/>
<sequence length="494" mass="52716">MATSRADELKDLLAAVEALILPVVQSGDLAHDSLQAGSLSTVPQILDYKPPSELKTLIGLNLGEDGSGKDGLLELIQRVLKYSVNTWHPGFMDKLYASTNPVGVISDLILSILNTNLHVYTVSPALSTIERLTAQTLAARFSLTSPFSGGTTQPGGSAANLTSLIVARNTLIPTSKTAGTSSLHPIIFTSSASHYSILKAAMIMGLGTSSVRNIPTDSSGAMIISELEAAILASKAAGELPFYVNATAGTTVHGAFDPFTAIGQLCKEHGLWFHIDGSWGGPFIFSPTHKAKLAGCELADSITVNPHKMLSVPVTCSFLLGADMRKFQAANSLAAGYLFHDSPDRNGDDTTWDLGDLTLQCGRRGDAFKFALSWVYYGASTYAKWIDDAAAVANLMAGLIKESSDFELVGGYPVPCLQVCFYYKGDKGLSEDKEVNTRTTARIVQRLVGEGFMVDYAPGEKGHFFRVVVNVQTKREVVVELLGAVRRCAGELGV</sequence>
<dbReference type="GO" id="GO:0005737">
    <property type="term" value="C:cytoplasm"/>
    <property type="evidence" value="ECO:0007669"/>
    <property type="project" value="TreeGrafter"/>
</dbReference>
<keyword evidence="8" id="KW-0808">Transferase</keyword>
<evidence type="ECO:0000256" key="5">
    <source>
        <dbReference type="ARBA" id="ARBA00023239"/>
    </source>
</evidence>
<protein>
    <submittedName>
        <fullName evidence="8">PLP-dependent transferase</fullName>
    </submittedName>
</protein>
<name>A0A3N4IBJ6_ASCIM</name>
<keyword evidence="3" id="KW-0210">Decarboxylase</keyword>
<evidence type="ECO:0000256" key="4">
    <source>
        <dbReference type="ARBA" id="ARBA00022898"/>
    </source>
</evidence>
<keyword evidence="5 7" id="KW-0456">Lyase</keyword>
<proteinExistence type="inferred from homology"/>
<dbReference type="GO" id="GO:0030170">
    <property type="term" value="F:pyridoxal phosphate binding"/>
    <property type="evidence" value="ECO:0007669"/>
    <property type="project" value="InterPro"/>
</dbReference>
<comment type="cofactor">
    <cofactor evidence="1 6 7">
        <name>pyridoxal 5'-phosphate</name>
        <dbReference type="ChEBI" id="CHEBI:597326"/>
    </cofactor>
</comment>
<gene>
    <name evidence="8" type="ORF">BJ508DRAFT_414754</name>
</gene>
<evidence type="ECO:0000256" key="3">
    <source>
        <dbReference type="ARBA" id="ARBA00022793"/>
    </source>
</evidence>
<evidence type="ECO:0000313" key="9">
    <source>
        <dbReference type="Proteomes" id="UP000275078"/>
    </source>
</evidence>
<dbReference type="GO" id="GO:0019752">
    <property type="term" value="P:carboxylic acid metabolic process"/>
    <property type="evidence" value="ECO:0007669"/>
    <property type="project" value="InterPro"/>
</dbReference>
<dbReference type="EMBL" id="ML119679">
    <property type="protein sequence ID" value="RPA81520.1"/>
    <property type="molecule type" value="Genomic_DNA"/>
</dbReference>
<reference evidence="8 9" key="1">
    <citation type="journal article" date="2018" name="Nat. Ecol. Evol.">
        <title>Pezizomycetes genomes reveal the molecular basis of ectomycorrhizal truffle lifestyle.</title>
        <authorList>
            <person name="Murat C."/>
            <person name="Payen T."/>
            <person name="Noel B."/>
            <person name="Kuo A."/>
            <person name="Morin E."/>
            <person name="Chen J."/>
            <person name="Kohler A."/>
            <person name="Krizsan K."/>
            <person name="Balestrini R."/>
            <person name="Da Silva C."/>
            <person name="Montanini B."/>
            <person name="Hainaut M."/>
            <person name="Levati E."/>
            <person name="Barry K.W."/>
            <person name="Belfiori B."/>
            <person name="Cichocki N."/>
            <person name="Clum A."/>
            <person name="Dockter R.B."/>
            <person name="Fauchery L."/>
            <person name="Guy J."/>
            <person name="Iotti M."/>
            <person name="Le Tacon F."/>
            <person name="Lindquist E.A."/>
            <person name="Lipzen A."/>
            <person name="Malagnac F."/>
            <person name="Mello A."/>
            <person name="Molinier V."/>
            <person name="Miyauchi S."/>
            <person name="Poulain J."/>
            <person name="Riccioni C."/>
            <person name="Rubini A."/>
            <person name="Sitrit Y."/>
            <person name="Splivallo R."/>
            <person name="Traeger S."/>
            <person name="Wang M."/>
            <person name="Zifcakova L."/>
            <person name="Wipf D."/>
            <person name="Zambonelli A."/>
            <person name="Paolocci F."/>
            <person name="Nowrousian M."/>
            <person name="Ottonello S."/>
            <person name="Baldrian P."/>
            <person name="Spatafora J.W."/>
            <person name="Henrissat B."/>
            <person name="Nagy L.G."/>
            <person name="Aury J.M."/>
            <person name="Wincker P."/>
            <person name="Grigoriev I.V."/>
            <person name="Bonfante P."/>
            <person name="Martin F.M."/>
        </authorList>
    </citation>
    <scope>NUCLEOTIDE SEQUENCE [LARGE SCALE GENOMIC DNA]</scope>
    <source>
        <strain evidence="8 9">RN42</strain>
    </source>
</reference>
<dbReference type="PANTHER" id="PTHR45677">
    <property type="entry name" value="GLUTAMATE DECARBOXYLASE-RELATED"/>
    <property type="match status" value="1"/>
</dbReference>
<organism evidence="8 9">
    <name type="scientific">Ascobolus immersus RN42</name>
    <dbReference type="NCBI Taxonomy" id="1160509"/>
    <lineage>
        <taxon>Eukaryota</taxon>
        <taxon>Fungi</taxon>
        <taxon>Dikarya</taxon>
        <taxon>Ascomycota</taxon>
        <taxon>Pezizomycotina</taxon>
        <taxon>Pezizomycetes</taxon>
        <taxon>Pezizales</taxon>
        <taxon>Ascobolaceae</taxon>
        <taxon>Ascobolus</taxon>
    </lineage>
</organism>
<evidence type="ECO:0000313" key="8">
    <source>
        <dbReference type="EMBL" id="RPA81520.1"/>
    </source>
</evidence>